<dbReference type="HOGENOM" id="CLU_1611001_0_0_1"/>
<proteinExistence type="predicted"/>
<reference evidence="3" key="1">
    <citation type="journal article" date="2014" name="Proc. Natl. Acad. Sci. U.S.A.">
        <title>Extensive sampling of basidiomycete genomes demonstrates inadequacy of the white-rot/brown-rot paradigm for wood decay fungi.</title>
        <authorList>
            <person name="Riley R."/>
            <person name="Salamov A.A."/>
            <person name="Brown D.W."/>
            <person name="Nagy L.G."/>
            <person name="Floudas D."/>
            <person name="Held B.W."/>
            <person name="Levasseur A."/>
            <person name="Lombard V."/>
            <person name="Morin E."/>
            <person name="Otillar R."/>
            <person name="Lindquist E.A."/>
            <person name="Sun H."/>
            <person name="LaButti K.M."/>
            <person name="Schmutz J."/>
            <person name="Jabbour D."/>
            <person name="Luo H."/>
            <person name="Baker S.E."/>
            <person name="Pisabarro A.G."/>
            <person name="Walton J.D."/>
            <person name="Blanchette R.A."/>
            <person name="Henrissat B."/>
            <person name="Martin F."/>
            <person name="Cullen D."/>
            <person name="Hibbett D.S."/>
            <person name="Grigoriev I.V."/>
        </authorList>
    </citation>
    <scope>NUCLEOTIDE SEQUENCE [LARGE SCALE GENOMIC DNA]</scope>
    <source>
        <strain evidence="3">MUCL 33604</strain>
    </source>
</reference>
<name>A0A067QQK6_9AGAM</name>
<keyword evidence="3" id="KW-1185">Reference proteome</keyword>
<accession>A0A067QQK6</accession>
<evidence type="ECO:0000256" key="1">
    <source>
        <dbReference type="SAM" id="MobiDB-lite"/>
    </source>
</evidence>
<evidence type="ECO:0000313" key="3">
    <source>
        <dbReference type="Proteomes" id="UP000027265"/>
    </source>
</evidence>
<sequence length="165" mass="18409">MENNEDEESDREEPEVINAADLQQELRAAAKSNKLPDHFDPHDVNYVDREDSDEDDHRVRLVERKKNLPLQRTMTDDFGSGPKKISEEDAVRLTAWAKTQKSGIHAGGSRSAMGATITGFNKAKRGDGSLRPGQRAASGPSHPRKPIKSQSMLSVVSDRRDRFDT</sequence>
<dbReference type="STRING" id="933084.A0A067QQK6"/>
<feature type="region of interest" description="Disordered" evidence="1">
    <location>
        <begin position="29"/>
        <end position="56"/>
    </location>
</feature>
<dbReference type="Proteomes" id="UP000027265">
    <property type="component" value="Unassembled WGS sequence"/>
</dbReference>
<evidence type="ECO:0000313" key="2">
    <source>
        <dbReference type="EMBL" id="KDQ64941.1"/>
    </source>
</evidence>
<dbReference type="EMBL" id="KL197709">
    <property type="protein sequence ID" value="KDQ64941.1"/>
    <property type="molecule type" value="Genomic_DNA"/>
</dbReference>
<feature type="compositionally biased region" description="Basic and acidic residues" evidence="1">
    <location>
        <begin position="34"/>
        <end position="56"/>
    </location>
</feature>
<protein>
    <submittedName>
        <fullName evidence="2">Uncharacterized protein</fullName>
    </submittedName>
</protein>
<feature type="region of interest" description="Disordered" evidence="1">
    <location>
        <begin position="100"/>
        <end position="165"/>
    </location>
</feature>
<organism evidence="2 3">
    <name type="scientific">Jaapia argillacea MUCL 33604</name>
    <dbReference type="NCBI Taxonomy" id="933084"/>
    <lineage>
        <taxon>Eukaryota</taxon>
        <taxon>Fungi</taxon>
        <taxon>Dikarya</taxon>
        <taxon>Basidiomycota</taxon>
        <taxon>Agaricomycotina</taxon>
        <taxon>Agaricomycetes</taxon>
        <taxon>Agaricomycetidae</taxon>
        <taxon>Jaapiales</taxon>
        <taxon>Jaapiaceae</taxon>
        <taxon>Jaapia</taxon>
    </lineage>
</organism>
<gene>
    <name evidence="2" type="ORF">JAAARDRAFT_243596</name>
</gene>
<dbReference type="AlphaFoldDB" id="A0A067QQK6"/>
<dbReference type="InParanoid" id="A0A067QQK6"/>